<evidence type="ECO:0000256" key="1">
    <source>
        <dbReference type="ARBA" id="ARBA00004123"/>
    </source>
</evidence>
<dbReference type="PANTHER" id="PTHR10799">
    <property type="entry name" value="SNF2/RAD54 HELICASE FAMILY"/>
    <property type="match status" value="1"/>
</dbReference>
<proteinExistence type="inferred from homology"/>
<dbReference type="InterPro" id="IPR027417">
    <property type="entry name" value="P-loop_NTPase"/>
</dbReference>
<evidence type="ECO:0000256" key="6">
    <source>
        <dbReference type="ARBA" id="ARBA00022840"/>
    </source>
</evidence>
<gene>
    <name evidence="12" type="ORF">DNG_02552</name>
</gene>
<dbReference type="PROSITE" id="PS51192">
    <property type="entry name" value="HELICASE_ATP_BIND_1"/>
    <property type="match status" value="1"/>
</dbReference>
<comment type="subcellular location">
    <subcellularLocation>
        <location evidence="1">Nucleus</location>
    </subcellularLocation>
</comment>
<feature type="compositionally biased region" description="Low complexity" evidence="9">
    <location>
        <begin position="505"/>
        <end position="516"/>
    </location>
</feature>
<dbReference type="InterPro" id="IPR049730">
    <property type="entry name" value="SNF2/RAD54-like_C"/>
</dbReference>
<sequence>MDTPTSGPRSAFSSPPAYSTPASSPPPEPELDLPFGHAEEAARIENDKAEAKKRAAARAKARRKSKRALTAEEKAQKARELDDLLKKTAAFSDILTGKTRALGRMGTAMSGQSLGEHNLELAKQPKCMVGGKMHDYQLEGLTWMREIAIQGMSGILADEMGLGKTVQTISLVASLRESDDFYGPFLIVAPLSTLSNWIEEFNRWAPTVPVIVYHGTPSERASIWGNKVLKHYKGGRPDKKFPVVLTSNQIILRDRLNLAKIGWEFILIDEGHCMKNADAKLYQELRTFTSATRFLITGTPLQNEMKELWSLLHFLLPSVFQDWEAFDSWFDFTDLEDETGMESFITDENKHELMSKIHVVLQPLMLRRVKADVAAYLPKKREYILYAPLTREQTDLYKAISDKSVDTRAYLEDMVFKEVTESSSDSRESSLPPRKANGTKTEKALAIRESPRKPKATAPETQKAPATNAFSLMMGKKGPGRPKKNAEPVPAKKAIPKDVSKRKSPPSAEAPAPKSSKSSRESTPGGTRLRTRAAAVTDAFADVDEDLIDDDEFEARLVREYEAKELRKLEATQSNKDFALADSLEIAKKEISKKKLGNPIMQLRLVCNSPHNFYNPWTYSEKAVDESVVTKSGKMLLLDRLLPSLFRAGHKVLIFSQFKTQLDILADYCELRKWSACRLDGSVGQESRREMIKTFNTDPETRVFLLSTRAGGQGINLMAADTVILFDSDWNPQQDLQAQDRCHRIGQKRPVIIYRLATKRTVEEDLLLTAEAKRRLEKLVIRKGTLKTMGKKLDEGLSEIDKEALRALLLKDGEVYKYSGSQNILSDGDIATLMDRYVIIIICSTLSRLWSDAAYEQAARGDGNADVFKVIETGANGIKEAKAS</sequence>
<dbReference type="InterPro" id="IPR038718">
    <property type="entry name" value="SNF2-like_sf"/>
</dbReference>
<dbReference type="Pfam" id="PF00176">
    <property type="entry name" value="SNF2-rel_dom"/>
    <property type="match status" value="1"/>
</dbReference>
<reference evidence="12" key="1">
    <citation type="submission" date="2018-03" db="EMBL/GenBank/DDBJ databases">
        <authorList>
            <person name="Guldener U."/>
        </authorList>
    </citation>
    <scope>NUCLEOTIDE SEQUENCE</scope>
</reference>
<evidence type="ECO:0000256" key="9">
    <source>
        <dbReference type="SAM" id="MobiDB-lite"/>
    </source>
</evidence>
<dbReference type="SMART" id="SM00490">
    <property type="entry name" value="HELICc"/>
    <property type="match status" value="1"/>
</dbReference>
<organism evidence="12 13">
    <name type="scientific">Cephalotrichum gorgonifer</name>
    <dbReference type="NCBI Taxonomy" id="2041049"/>
    <lineage>
        <taxon>Eukaryota</taxon>
        <taxon>Fungi</taxon>
        <taxon>Dikarya</taxon>
        <taxon>Ascomycota</taxon>
        <taxon>Pezizomycotina</taxon>
        <taxon>Sordariomycetes</taxon>
        <taxon>Hypocreomycetidae</taxon>
        <taxon>Microascales</taxon>
        <taxon>Microascaceae</taxon>
        <taxon>Cephalotrichum</taxon>
    </lineage>
</organism>
<accession>A0AAE8MUM4</accession>
<dbReference type="InterPro" id="IPR014001">
    <property type="entry name" value="Helicase_ATP-bd"/>
</dbReference>
<keyword evidence="7" id="KW-0175">Coiled coil</keyword>
<dbReference type="PROSITE" id="PS51194">
    <property type="entry name" value="HELICASE_CTER"/>
    <property type="match status" value="1"/>
</dbReference>
<dbReference type="GO" id="GO:0016787">
    <property type="term" value="F:hydrolase activity"/>
    <property type="evidence" value="ECO:0007669"/>
    <property type="project" value="UniProtKB-KW"/>
</dbReference>
<comment type="similarity">
    <text evidence="2">Belongs to the SNF2/RAD54 helicase family.</text>
</comment>
<protein>
    <submittedName>
        <fullName evidence="12">Related to proliferation associated SNF2-like protein</fullName>
    </submittedName>
</protein>
<evidence type="ECO:0000256" key="5">
    <source>
        <dbReference type="ARBA" id="ARBA00022806"/>
    </source>
</evidence>
<dbReference type="Proteomes" id="UP001187682">
    <property type="component" value="Unassembled WGS sequence"/>
</dbReference>
<feature type="region of interest" description="Disordered" evidence="9">
    <location>
        <begin position="1"/>
        <end position="74"/>
    </location>
</feature>
<feature type="compositionally biased region" description="Basic residues" evidence="9">
    <location>
        <begin position="54"/>
        <end position="67"/>
    </location>
</feature>
<dbReference type="InterPro" id="IPR000330">
    <property type="entry name" value="SNF2_N"/>
</dbReference>
<dbReference type="Pfam" id="PF00271">
    <property type="entry name" value="Helicase_C"/>
    <property type="match status" value="1"/>
</dbReference>
<keyword evidence="13" id="KW-1185">Reference proteome</keyword>
<comment type="caution">
    <text evidence="12">The sequence shown here is derived from an EMBL/GenBank/DDBJ whole genome shotgun (WGS) entry which is preliminary data.</text>
</comment>
<dbReference type="GO" id="GO:0005524">
    <property type="term" value="F:ATP binding"/>
    <property type="evidence" value="ECO:0007669"/>
    <property type="project" value="UniProtKB-KW"/>
</dbReference>
<evidence type="ECO:0000259" key="11">
    <source>
        <dbReference type="PROSITE" id="PS51194"/>
    </source>
</evidence>
<evidence type="ECO:0000256" key="7">
    <source>
        <dbReference type="ARBA" id="ARBA00023054"/>
    </source>
</evidence>
<feature type="compositionally biased region" description="Basic and acidic residues" evidence="9">
    <location>
        <begin position="37"/>
        <end position="53"/>
    </location>
</feature>
<dbReference type="Gene3D" id="3.40.50.10810">
    <property type="entry name" value="Tandem AAA-ATPase domain"/>
    <property type="match status" value="1"/>
</dbReference>
<feature type="domain" description="Helicase ATP-binding" evidence="10">
    <location>
        <begin position="145"/>
        <end position="318"/>
    </location>
</feature>
<dbReference type="SMART" id="SM00487">
    <property type="entry name" value="DEXDc"/>
    <property type="match status" value="1"/>
</dbReference>
<dbReference type="EMBL" id="ONZQ02000003">
    <property type="protein sequence ID" value="SPN99701.1"/>
    <property type="molecule type" value="Genomic_DNA"/>
</dbReference>
<feature type="compositionally biased region" description="Low complexity" evidence="9">
    <location>
        <begin position="10"/>
        <end position="22"/>
    </location>
</feature>
<evidence type="ECO:0000256" key="3">
    <source>
        <dbReference type="ARBA" id="ARBA00022741"/>
    </source>
</evidence>
<keyword evidence="8" id="KW-0539">Nucleus</keyword>
<dbReference type="SUPFAM" id="SSF52540">
    <property type="entry name" value="P-loop containing nucleoside triphosphate hydrolases"/>
    <property type="match status" value="2"/>
</dbReference>
<evidence type="ECO:0000256" key="8">
    <source>
        <dbReference type="ARBA" id="ARBA00023242"/>
    </source>
</evidence>
<evidence type="ECO:0000313" key="13">
    <source>
        <dbReference type="Proteomes" id="UP001187682"/>
    </source>
</evidence>
<evidence type="ECO:0000256" key="4">
    <source>
        <dbReference type="ARBA" id="ARBA00022801"/>
    </source>
</evidence>
<feature type="compositionally biased region" description="Basic and acidic residues" evidence="9">
    <location>
        <begin position="440"/>
        <end position="452"/>
    </location>
</feature>
<feature type="domain" description="Helicase C-terminal" evidence="11">
    <location>
        <begin position="637"/>
        <end position="805"/>
    </location>
</feature>
<keyword evidence="3" id="KW-0547">Nucleotide-binding</keyword>
<dbReference type="CDD" id="cd18793">
    <property type="entry name" value="SF2_C_SNF"/>
    <property type="match status" value="1"/>
</dbReference>
<dbReference type="InterPro" id="IPR001650">
    <property type="entry name" value="Helicase_C-like"/>
</dbReference>
<dbReference type="GO" id="GO:0004386">
    <property type="term" value="F:helicase activity"/>
    <property type="evidence" value="ECO:0007669"/>
    <property type="project" value="UniProtKB-KW"/>
</dbReference>
<dbReference type="GO" id="GO:0005634">
    <property type="term" value="C:nucleus"/>
    <property type="evidence" value="ECO:0007669"/>
    <property type="project" value="UniProtKB-SubCell"/>
</dbReference>
<keyword evidence="5" id="KW-0347">Helicase</keyword>
<keyword evidence="4" id="KW-0378">Hydrolase</keyword>
<evidence type="ECO:0000313" key="12">
    <source>
        <dbReference type="EMBL" id="SPN99701.1"/>
    </source>
</evidence>
<feature type="region of interest" description="Disordered" evidence="9">
    <location>
        <begin position="421"/>
        <end position="533"/>
    </location>
</feature>
<keyword evidence="6" id="KW-0067">ATP-binding</keyword>
<dbReference type="AlphaFoldDB" id="A0AAE8MUM4"/>
<evidence type="ECO:0000259" key="10">
    <source>
        <dbReference type="PROSITE" id="PS51192"/>
    </source>
</evidence>
<dbReference type="FunFam" id="3.40.50.10810:FF:000015">
    <property type="entry name" value="lymphoid-specific helicase isoform X1"/>
    <property type="match status" value="1"/>
</dbReference>
<name>A0AAE8MUM4_9PEZI</name>
<dbReference type="Gene3D" id="3.40.50.300">
    <property type="entry name" value="P-loop containing nucleotide triphosphate hydrolases"/>
    <property type="match status" value="1"/>
</dbReference>
<evidence type="ECO:0000256" key="2">
    <source>
        <dbReference type="ARBA" id="ARBA00007025"/>
    </source>
</evidence>